<dbReference type="GO" id="GO:0005576">
    <property type="term" value="C:extracellular region"/>
    <property type="evidence" value="ECO:0007669"/>
    <property type="project" value="InterPro"/>
</dbReference>
<protein>
    <recommendedName>
        <fullName evidence="3">Chitin-binding type-2 domain-containing protein</fullName>
    </recommendedName>
</protein>
<evidence type="ECO:0000256" key="1">
    <source>
        <dbReference type="SAM" id="MobiDB-lite"/>
    </source>
</evidence>
<dbReference type="AlphaFoldDB" id="A0AAW1MH73"/>
<reference evidence="4 5" key="1">
    <citation type="journal article" date="2024" name="BMC Genomics">
        <title>De novo assembly and annotation of Popillia japonica's genome with initial clues to its potential as an invasive pest.</title>
        <authorList>
            <person name="Cucini C."/>
            <person name="Boschi S."/>
            <person name="Funari R."/>
            <person name="Cardaioli E."/>
            <person name="Iannotti N."/>
            <person name="Marturano G."/>
            <person name="Paoli F."/>
            <person name="Bruttini M."/>
            <person name="Carapelli A."/>
            <person name="Frati F."/>
            <person name="Nardi F."/>
        </authorList>
    </citation>
    <scope>NUCLEOTIDE SEQUENCE [LARGE SCALE GENOMIC DNA]</scope>
    <source>
        <strain evidence="4">DMR45628</strain>
    </source>
</reference>
<dbReference type="Proteomes" id="UP001458880">
    <property type="component" value="Unassembled WGS sequence"/>
</dbReference>
<gene>
    <name evidence="4" type="ORF">QE152_g6673</name>
</gene>
<feature type="compositionally biased region" description="Low complexity" evidence="1">
    <location>
        <begin position="282"/>
        <end position="296"/>
    </location>
</feature>
<dbReference type="GO" id="GO:0008061">
    <property type="term" value="F:chitin binding"/>
    <property type="evidence" value="ECO:0007669"/>
    <property type="project" value="InterPro"/>
</dbReference>
<name>A0AAW1MH73_POPJA</name>
<evidence type="ECO:0000256" key="2">
    <source>
        <dbReference type="SAM" id="SignalP"/>
    </source>
</evidence>
<dbReference type="PROSITE" id="PS50940">
    <property type="entry name" value="CHIT_BIND_II"/>
    <property type="match status" value="1"/>
</dbReference>
<feature type="chain" id="PRO_5043318087" description="Chitin-binding type-2 domain-containing protein" evidence="2">
    <location>
        <begin position="20"/>
        <end position="474"/>
    </location>
</feature>
<dbReference type="InterPro" id="IPR002557">
    <property type="entry name" value="Chitin-bd_dom"/>
</dbReference>
<feature type="domain" description="Chitin-binding type-2" evidence="3">
    <location>
        <begin position="416"/>
        <end position="471"/>
    </location>
</feature>
<keyword evidence="5" id="KW-1185">Reference proteome</keyword>
<evidence type="ECO:0000313" key="5">
    <source>
        <dbReference type="Proteomes" id="UP001458880"/>
    </source>
</evidence>
<organism evidence="4 5">
    <name type="scientific">Popillia japonica</name>
    <name type="common">Japanese beetle</name>
    <dbReference type="NCBI Taxonomy" id="7064"/>
    <lineage>
        <taxon>Eukaryota</taxon>
        <taxon>Metazoa</taxon>
        <taxon>Ecdysozoa</taxon>
        <taxon>Arthropoda</taxon>
        <taxon>Hexapoda</taxon>
        <taxon>Insecta</taxon>
        <taxon>Pterygota</taxon>
        <taxon>Neoptera</taxon>
        <taxon>Endopterygota</taxon>
        <taxon>Coleoptera</taxon>
        <taxon>Polyphaga</taxon>
        <taxon>Scarabaeiformia</taxon>
        <taxon>Scarabaeidae</taxon>
        <taxon>Rutelinae</taxon>
        <taxon>Popillia</taxon>
    </lineage>
</organism>
<dbReference type="SUPFAM" id="SSF57625">
    <property type="entry name" value="Invertebrate chitin-binding proteins"/>
    <property type="match status" value="1"/>
</dbReference>
<keyword evidence="2" id="KW-0732">Signal</keyword>
<feature type="compositionally biased region" description="Low complexity" evidence="1">
    <location>
        <begin position="226"/>
        <end position="238"/>
    </location>
</feature>
<proteinExistence type="predicted"/>
<sequence length="474" mass="50700">MRALFLINFVLLLFDYSLGNIFNTIEGDCQPTHVHCLTPTTFTYCWKRGGVARLLFFEFNCPRNYVCDDTKRYACVKRSTEQGGMEPRLPTTTESILINTILDSLTSNGLEKDDTQILREDYLDIPEDDLYYPSSIIITPNLKGGDVPASNSIGVSNLASSIVITPSDTTDSSSPDSVIITPDNSGIIIVPNSLEEAKLRQSIVITPDTTDSSPPNSVIITPDVITPDTTDSSPPNSVIITPDGNPNSGGASSIIITPTTAPPDDNDSVIITPTTPPPSPPSGSIIITPETTLSPDPTTPPPSPPSGSIIITPETTLSPDGSIIITPNNTNSTPGNSVIITPTTTTTSSGGIIIIPKIVDKPELRQSIIITPETTANPGSVIITPNITTSTSGSVIIVPTPPPTTTIKTPTITENQPNCTNVGRHWGPSCTQYYDCVTVWWWYEPRLRSCPSGSWFSYSAQDCVSPTQSECCCV</sequence>
<accession>A0AAW1MH73</accession>
<evidence type="ECO:0000259" key="3">
    <source>
        <dbReference type="PROSITE" id="PS50940"/>
    </source>
</evidence>
<feature type="region of interest" description="Disordered" evidence="1">
    <location>
        <begin position="226"/>
        <end position="305"/>
    </location>
</feature>
<comment type="caution">
    <text evidence="4">The sequence shown here is derived from an EMBL/GenBank/DDBJ whole genome shotgun (WGS) entry which is preliminary data.</text>
</comment>
<dbReference type="EMBL" id="JASPKY010000046">
    <property type="protein sequence ID" value="KAK9745674.1"/>
    <property type="molecule type" value="Genomic_DNA"/>
</dbReference>
<dbReference type="InterPro" id="IPR036508">
    <property type="entry name" value="Chitin-bd_dom_sf"/>
</dbReference>
<feature type="signal peptide" evidence="2">
    <location>
        <begin position="1"/>
        <end position="19"/>
    </location>
</feature>
<evidence type="ECO:0000313" key="4">
    <source>
        <dbReference type="EMBL" id="KAK9745674.1"/>
    </source>
</evidence>
<feature type="compositionally biased region" description="Polar residues" evidence="1">
    <location>
        <begin position="244"/>
        <end position="259"/>
    </location>
</feature>